<reference evidence="2 3" key="1">
    <citation type="submission" date="2018-11" db="EMBL/GenBank/DDBJ databases">
        <authorList>
            <consortium name="Pathogen Informatics"/>
        </authorList>
    </citation>
    <scope>NUCLEOTIDE SEQUENCE [LARGE SCALE GENOMIC DNA]</scope>
</reference>
<evidence type="ECO:0000313" key="3">
    <source>
        <dbReference type="Proteomes" id="UP000050761"/>
    </source>
</evidence>
<keyword evidence="3" id="KW-1185">Reference proteome</keyword>
<keyword evidence="1" id="KW-0812">Transmembrane</keyword>
<proteinExistence type="predicted"/>
<accession>A0A183F8T2</accession>
<keyword evidence="1" id="KW-0472">Membrane</keyword>
<evidence type="ECO:0000313" key="4">
    <source>
        <dbReference type="WBParaSite" id="HPBE_0000257401-mRNA-1"/>
    </source>
</evidence>
<organism evidence="3 4">
    <name type="scientific">Heligmosomoides polygyrus</name>
    <name type="common">Parasitic roundworm</name>
    <dbReference type="NCBI Taxonomy" id="6339"/>
    <lineage>
        <taxon>Eukaryota</taxon>
        <taxon>Metazoa</taxon>
        <taxon>Ecdysozoa</taxon>
        <taxon>Nematoda</taxon>
        <taxon>Chromadorea</taxon>
        <taxon>Rhabditida</taxon>
        <taxon>Rhabditina</taxon>
        <taxon>Rhabditomorpha</taxon>
        <taxon>Strongyloidea</taxon>
        <taxon>Heligmosomidae</taxon>
        <taxon>Heligmosomoides</taxon>
    </lineage>
</organism>
<sequence length="38" mass="4162">MFTVKSAAVLAVTLWVIMLFYLSSQLFGIHGKGGQIYA</sequence>
<dbReference type="EMBL" id="UZAH01004145">
    <property type="protein sequence ID" value="VDO26338.1"/>
    <property type="molecule type" value="Genomic_DNA"/>
</dbReference>
<reference evidence="4" key="2">
    <citation type="submission" date="2019-09" db="UniProtKB">
        <authorList>
            <consortium name="WormBaseParasite"/>
        </authorList>
    </citation>
    <scope>IDENTIFICATION</scope>
</reference>
<gene>
    <name evidence="2" type="ORF">HPBE_LOCUS2575</name>
</gene>
<accession>A0A3P7X8T6</accession>
<evidence type="ECO:0000256" key="1">
    <source>
        <dbReference type="SAM" id="Phobius"/>
    </source>
</evidence>
<dbReference type="WBParaSite" id="HPBE_0000257401-mRNA-1">
    <property type="protein sequence ID" value="HPBE_0000257401-mRNA-1"/>
    <property type="gene ID" value="HPBE_0000257401"/>
</dbReference>
<dbReference type="Proteomes" id="UP000050761">
    <property type="component" value="Unassembled WGS sequence"/>
</dbReference>
<dbReference type="OrthoDB" id="10439074at2759"/>
<feature type="transmembrane region" description="Helical" evidence="1">
    <location>
        <begin position="6"/>
        <end position="22"/>
    </location>
</feature>
<dbReference type="AlphaFoldDB" id="A0A183F8T2"/>
<protein>
    <submittedName>
        <fullName evidence="4">Heme lyase NrfEFG subunit NrfE</fullName>
    </submittedName>
</protein>
<name>A0A183F8T2_HELPZ</name>
<keyword evidence="1" id="KW-1133">Transmembrane helix</keyword>
<evidence type="ECO:0000313" key="2">
    <source>
        <dbReference type="EMBL" id="VDO26338.1"/>
    </source>
</evidence>